<dbReference type="PROSITE" id="PS00139">
    <property type="entry name" value="THIOL_PROTEASE_CYS"/>
    <property type="match status" value="1"/>
</dbReference>
<dbReference type="EMBL" id="JBICBT010000830">
    <property type="protein sequence ID" value="KAL3098117.1"/>
    <property type="molecule type" value="Genomic_DNA"/>
</dbReference>
<dbReference type="AlphaFoldDB" id="A0ABD2K5F9"/>
<name>A0ABD2K5F9_9BILA</name>
<evidence type="ECO:0000256" key="7">
    <source>
        <dbReference type="ARBA" id="ARBA00023157"/>
    </source>
</evidence>
<keyword evidence="4" id="KW-0378">Hydrolase</keyword>
<sequence>MVRPISFSSSPPFLFLLFVAVFPLLLGAMTTDYHGFFGTRNSPPRHERRHFLPSAFVSSTDEMSSSNSRHRYTGRVFIARDELRAARPSPQAEQISGQSLVDYVNRRQRLWRAELSPKFQSYDEAIKWRMMGVNHVRHSTKAKKVLGKTRFLDLDLPDSFDARQRWNFCPSISLIRDQSSCGSCWAFGAVEAMSDRTCIASGGNIRVALSADDLLSCCHKCGFGCDGGEPLQAWRYWVKEGIVTGSNFTAHGGCRPYPFPPCEHHSNKTHYEPCKHELYPTPKCERKCQTSYNKREYKEDKFYGKSAYAIDNSVKAIQNELFVNGPIEVAFEVYEDFLNYKGGVYYHVAGKLGGGHAVKLLGWGADNGIPYWLVANSWNTDWGEDGFFRILRGSDECGIESGAVGGVPDLGRSPSAGGREETNNEIEEQMDEEEKGKEEEEEEGEEWEEEI</sequence>
<feature type="domain" description="Peptidase C1A papain C-terminal" evidence="10">
    <location>
        <begin position="156"/>
        <end position="407"/>
    </location>
</feature>
<evidence type="ECO:0000256" key="9">
    <source>
        <dbReference type="SAM" id="SignalP"/>
    </source>
</evidence>
<dbReference type="InterPro" id="IPR025660">
    <property type="entry name" value="Pept_his_AS"/>
</dbReference>
<dbReference type="InterPro" id="IPR000668">
    <property type="entry name" value="Peptidase_C1A_C"/>
</dbReference>
<reference evidence="11 12" key="1">
    <citation type="submission" date="2024-10" db="EMBL/GenBank/DDBJ databases">
        <authorList>
            <person name="Kim D."/>
        </authorList>
    </citation>
    <scope>NUCLEOTIDE SEQUENCE [LARGE SCALE GENOMIC DNA]</scope>
    <source>
        <strain evidence="11">BH-2024</strain>
    </source>
</reference>
<feature type="region of interest" description="Disordered" evidence="8">
    <location>
        <begin position="402"/>
        <end position="451"/>
    </location>
</feature>
<dbReference type="InterPro" id="IPR038765">
    <property type="entry name" value="Papain-like_cys_pep_sf"/>
</dbReference>
<evidence type="ECO:0000256" key="1">
    <source>
        <dbReference type="ARBA" id="ARBA00008455"/>
    </source>
</evidence>
<dbReference type="Pfam" id="PF00112">
    <property type="entry name" value="Peptidase_C1"/>
    <property type="match status" value="1"/>
</dbReference>
<dbReference type="InterPro" id="IPR000169">
    <property type="entry name" value="Pept_cys_AS"/>
</dbReference>
<dbReference type="SMART" id="SM00645">
    <property type="entry name" value="Pept_C1"/>
    <property type="match status" value="1"/>
</dbReference>
<accession>A0ABD2K5F9</accession>
<dbReference type="InterPro" id="IPR025661">
    <property type="entry name" value="Pept_asp_AS"/>
</dbReference>
<evidence type="ECO:0000259" key="10">
    <source>
        <dbReference type="SMART" id="SM00645"/>
    </source>
</evidence>
<feature type="signal peptide" evidence="9">
    <location>
        <begin position="1"/>
        <end position="27"/>
    </location>
</feature>
<evidence type="ECO:0000313" key="11">
    <source>
        <dbReference type="EMBL" id="KAL3098117.1"/>
    </source>
</evidence>
<dbReference type="Gene3D" id="3.90.70.10">
    <property type="entry name" value="Cysteine proteinases"/>
    <property type="match status" value="1"/>
</dbReference>
<keyword evidence="3 9" id="KW-0732">Signal</keyword>
<dbReference type="GO" id="GO:0006508">
    <property type="term" value="P:proteolysis"/>
    <property type="evidence" value="ECO:0007669"/>
    <property type="project" value="UniProtKB-KW"/>
</dbReference>
<evidence type="ECO:0000256" key="5">
    <source>
        <dbReference type="ARBA" id="ARBA00022807"/>
    </source>
</evidence>
<evidence type="ECO:0000256" key="8">
    <source>
        <dbReference type="SAM" id="MobiDB-lite"/>
    </source>
</evidence>
<keyword evidence="5" id="KW-0788">Thiol protease</keyword>
<keyword evidence="12" id="KW-1185">Reference proteome</keyword>
<dbReference type="PROSITE" id="PS00640">
    <property type="entry name" value="THIOL_PROTEASE_ASN"/>
    <property type="match status" value="1"/>
</dbReference>
<dbReference type="PANTHER" id="PTHR12411">
    <property type="entry name" value="CYSTEINE PROTEASE FAMILY C1-RELATED"/>
    <property type="match status" value="1"/>
</dbReference>
<evidence type="ECO:0000313" key="12">
    <source>
        <dbReference type="Proteomes" id="UP001620626"/>
    </source>
</evidence>
<evidence type="ECO:0000256" key="2">
    <source>
        <dbReference type="ARBA" id="ARBA00022670"/>
    </source>
</evidence>
<keyword evidence="6" id="KW-0865">Zymogen</keyword>
<evidence type="ECO:0000256" key="4">
    <source>
        <dbReference type="ARBA" id="ARBA00022801"/>
    </source>
</evidence>
<comment type="caution">
    <text evidence="11">The sequence shown here is derived from an EMBL/GenBank/DDBJ whole genome shotgun (WGS) entry which is preliminary data.</text>
</comment>
<dbReference type="SUPFAM" id="SSF54001">
    <property type="entry name" value="Cysteine proteinases"/>
    <property type="match status" value="1"/>
</dbReference>
<keyword evidence="2" id="KW-0645">Protease</keyword>
<organism evidence="11 12">
    <name type="scientific">Heterodera trifolii</name>
    <dbReference type="NCBI Taxonomy" id="157864"/>
    <lineage>
        <taxon>Eukaryota</taxon>
        <taxon>Metazoa</taxon>
        <taxon>Ecdysozoa</taxon>
        <taxon>Nematoda</taxon>
        <taxon>Chromadorea</taxon>
        <taxon>Rhabditida</taxon>
        <taxon>Tylenchina</taxon>
        <taxon>Tylenchomorpha</taxon>
        <taxon>Tylenchoidea</taxon>
        <taxon>Heteroderidae</taxon>
        <taxon>Heteroderinae</taxon>
        <taxon>Heterodera</taxon>
    </lineage>
</organism>
<proteinExistence type="inferred from homology"/>
<dbReference type="FunFam" id="3.90.70.10:FF:000031">
    <property type="entry name" value="Cathepsin B"/>
    <property type="match status" value="1"/>
</dbReference>
<dbReference type="GO" id="GO:0008234">
    <property type="term" value="F:cysteine-type peptidase activity"/>
    <property type="evidence" value="ECO:0007669"/>
    <property type="project" value="UniProtKB-KW"/>
</dbReference>
<protein>
    <recommendedName>
        <fullName evidence="10">Peptidase C1A papain C-terminal domain-containing protein</fullName>
    </recommendedName>
</protein>
<evidence type="ECO:0000256" key="3">
    <source>
        <dbReference type="ARBA" id="ARBA00022729"/>
    </source>
</evidence>
<dbReference type="CDD" id="cd02620">
    <property type="entry name" value="Peptidase_C1A_CathepsinB"/>
    <property type="match status" value="1"/>
</dbReference>
<dbReference type="PRINTS" id="PR00705">
    <property type="entry name" value="PAPAIN"/>
</dbReference>
<keyword evidence="7" id="KW-1015">Disulfide bond</keyword>
<comment type="similarity">
    <text evidence="1">Belongs to the peptidase C1 family.</text>
</comment>
<dbReference type="Proteomes" id="UP001620626">
    <property type="component" value="Unassembled WGS sequence"/>
</dbReference>
<dbReference type="PROSITE" id="PS00639">
    <property type="entry name" value="THIOL_PROTEASE_HIS"/>
    <property type="match status" value="1"/>
</dbReference>
<gene>
    <name evidence="11" type="ORF">niasHT_027662</name>
</gene>
<feature type="chain" id="PRO_5044767835" description="Peptidase C1A papain C-terminal domain-containing protein" evidence="9">
    <location>
        <begin position="28"/>
        <end position="451"/>
    </location>
</feature>
<dbReference type="InterPro" id="IPR013128">
    <property type="entry name" value="Peptidase_C1A"/>
</dbReference>
<feature type="compositionally biased region" description="Acidic residues" evidence="8">
    <location>
        <begin position="423"/>
        <end position="451"/>
    </location>
</feature>
<evidence type="ECO:0000256" key="6">
    <source>
        <dbReference type="ARBA" id="ARBA00023145"/>
    </source>
</evidence>